<evidence type="ECO:0000313" key="1">
    <source>
        <dbReference type="EMBL" id="ACU20514.1"/>
    </source>
</evidence>
<protein>
    <submittedName>
        <fullName evidence="1">Uncharacterized protein</fullName>
    </submittedName>
</protein>
<dbReference type="EMBL" id="BT096296">
    <property type="protein sequence ID" value="ACU20514.1"/>
    <property type="molecule type" value="mRNA"/>
</dbReference>
<name>C6TFB2_SOYBN</name>
<reference evidence="1" key="1">
    <citation type="submission" date="2009-08" db="EMBL/GenBank/DDBJ databases">
        <authorList>
            <person name="Cheung F."/>
            <person name="Xiao Y."/>
            <person name="Chan A."/>
            <person name="Moskal W."/>
            <person name="Town C.D."/>
        </authorList>
    </citation>
    <scope>NUCLEOTIDE SEQUENCE</scope>
</reference>
<organism evidence="1">
    <name type="scientific">Glycine max</name>
    <name type="common">Soybean</name>
    <name type="synonym">Glycine hispida</name>
    <dbReference type="NCBI Taxonomy" id="3847"/>
    <lineage>
        <taxon>Eukaryota</taxon>
        <taxon>Viridiplantae</taxon>
        <taxon>Streptophyta</taxon>
        <taxon>Embryophyta</taxon>
        <taxon>Tracheophyta</taxon>
        <taxon>Spermatophyta</taxon>
        <taxon>Magnoliopsida</taxon>
        <taxon>eudicotyledons</taxon>
        <taxon>Gunneridae</taxon>
        <taxon>Pentapetalae</taxon>
        <taxon>rosids</taxon>
        <taxon>fabids</taxon>
        <taxon>Fabales</taxon>
        <taxon>Fabaceae</taxon>
        <taxon>Papilionoideae</taxon>
        <taxon>50 kb inversion clade</taxon>
        <taxon>NPAAA clade</taxon>
        <taxon>indigoferoid/millettioid clade</taxon>
        <taxon>Phaseoleae</taxon>
        <taxon>Glycine</taxon>
        <taxon>Glycine subgen. Soja</taxon>
    </lineage>
</organism>
<dbReference type="AlphaFoldDB" id="C6TFB2"/>
<accession>C6TFB2</accession>
<proteinExistence type="evidence at transcript level"/>
<sequence>MQLIHASAMKLEVYNWISPYNHTRIFKLTFIRVFLLSLVQVNSENSGSLHHCDSEIIPLKMNSIMENCISK</sequence>